<proteinExistence type="predicted"/>
<evidence type="ECO:0000256" key="1">
    <source>
        <dbReference type="SAM" id="MobiDB-lite"/>
    </source>
</evidence>
<accession>A0A7S3BWE7</accession>
<reference evidence="2" key="1">
    <citation type="submission" date="2021-01" db="EMBL/GenBank/DDBJ databases">
        <authorList>
            <person name="Corre E."/>
            <person name="Pelletier E."/>
            <person name="Niang G."/>
            <person name="Scheremetjew M."/>
            <person name="Finn R."/>
            <person name="Kale V."/>
            <person name="Holt S."/>
            <person name="Cochrane G."/>
            <person name="Meng A."/>
            <person name="Brown T."/>
            <person name="Cohen L."/>
        </authorList>
    </citation>
    <scope>NUCLEOTIDE SEQUENCE</scope>
    <source>
        <strain evidence="2">CCMP281</strain>
    </source>
</reference>
<feature type="region of interest" description="Disordered" evidence="1">
    <location>
        <begin position="62"/>
        <end position="274"/>
    </location>
</feature>
<feature type="compositionally biased region" description="Gly residues" evidence="1">
    <location>
        <begin position="104"/>
        <end position="114"/>
    </location>
</feature>
<organism evidence="2">
    <name type="scientific">Haptolina ericina</name>
    <dbReference type="NCBI Taxonomy" id="156174"/>
    <lineage>
        <taxon>Eukaryota</taxon>
        <taxon>Haptista</taxon>
        <taxon>Haptophyta</taxon>
        <taxon>Prymnesiophyceae</taxon>
        <taxon>Prymnesiales</taxon>
        <taxon>Prymnesiaceae</taxon>
        <taxon>Haptolina</taxon>
    </lineage>
</organism>
<gene>
    <name evidence="2" type="ORF">HERI1096_LOCUS36667</name>
</gene>
<sequence>MSDKVTGLQGAHMRIVQQVASVREETNVALTATQRDTLTKMHSLVESERSDDPLGPMLRIHQAGFAPPPPARLPERPRPRTASIVGSRGSGPVVLKDSTASFGPGSGSGSVGGEGARRGSVASSAGSGAADPGSRLAGPAGGALSPRSPRQMGQGWPGPPKVDRQVDRPPIDQRPSTAPFKTETERRKHILDRKRADLVDSRLRTQPAEGSSSGSSPRERMGSARSPLRRSERAGSPQRCIERPQDPSGGAEVGVPDPRLGISQPIRNAQARDA</sequence>
<dbReference type="EMBL" id="HBHX01066257">
    <property type="protein sequence ID" value="CAE0147066.1"/>
    <property type="molecule type" value="Transcribed_RNA"/>
</dbReference>
<name>A0A7S3BWE7_9EUKA</name>
<feature type="compositionally biased region" description="Basic and acidic residues" evidence="1">
    <location>
        <begin position="193"/>
        <end position="203"/>
    </location>
</feature>
<feature type="compositionally biased region" description="Low complexity" evidence="1">
    <location>
        <begin position="118"/>
        <end position="134"/>
    </location>
</feature>
<protein>
    <submittedName>
        <fullName evidence="2">Uncharacterized protein</fullName>
    </submittedName>
</protein>
<evidence type="ECO:0000313" key="2">
    <source>
        <dbReference type="EMBL" id="CAE0147066.1"/>
    </source>
</evidence>
<dbReference type="AlphaFoldDB" id="A0A7S3BWE7"/>
<feature type="compositionally biased region" description="Basic and acidic residues" evidence="1">
    <location>
        <begin position="161"/>
        <end position="171"/>
    </location>
</feature>